<accession>Q89486</accession>
<dbReference type="EMBL" id="DQ441447">
    <property type="protein sequence ID" value="ABF29162.1"/>
    <property type="molecule type" value="Genomic_DNA"/>
</dbReference>
<evidence type="ECO:0000313" key="14">
    <source>
        <dbReference type="Proteomes" id="UP000111493"/>
    </source>
</evidence>
<dbReference type="Pfam" id="PF17057">
    <property type="entry name" value="B3R"/>
    <property type="match status" value="1"/>
</dbReference>
<evidence type="ECO:0000313" key="7">
    <source>
        <dbReference type="EMBL" id="ABF27160.1"/>
    </source>
</evidence>
<dbReference type="Proteomes" id="UP000181107">
    <property type="component" value="Genome"/>
</dbReference>
<dbReference type="EMBL" id="EF611223">
    <property type="protein sequence ID" value="ABU92028.1"/>
    <property type="molecule type" value="Genomic_DNA"/>
</dbReference>
<gene>
    <name evidence="11" type="primary">H3R</name>
    <name evidence="9" type="ORF">Brazil_131_R8</name>
    <name evidence="3" type="ORF">VARV_BEN68_59_177.5</name>
    <name evidence="4" type="ORF">VARV_BRZ66_39_177.5</name>
    <name evidence="5" type="ORF">VARV_GUI69_005_177.5</name>
    <name evidence="6" type="ORF">VARV_NIG69_001_177.5</name>
    <name evidence="7" type="ORF">VARV_SLN68_258_177.5</name>
    <name evidence="8" type="ORF">VARV_UNK52_but_177.5</name>
</gene>
<evidence type="ECO:0000313" key="13">
    <source>
        <dbReference type="Proteomes" id="UP000098436"/>
    </source>
</evidence>
<protein>
    <submittedName>
        <fullName evidence="2 11">H3R</fullName>
    </submittedName>
    <submittedName>
        <fullName evidence="10">ORF1R</fullName>
    </submittedName>
    <submittedName>
        <fullName evidence="3">Rodent schlafen-like protein</fullName>
    </submittedName>
</protein>
<name>Q89486_VARV</name>
<reference evidence="11 14" key="5">
    <citation type="submission" date="1998-03" db="EMBL/GenBank/DDBJ databases">
        <title>Analysis of the complete coding sequence of DNA of alastrim variola minor virus strain Garcia-1966.</title>
        <authorList>
            <person name="Shchelkunov S.N."/>
            <person name="Totmenin A.V."/>
            <person name="Gutorov V.V."/>
            <person name="Safronov P.F."/>
            <person name="Massung R.F."/>
            <person name="Loparev V.N."/>
            <person name="Knight J.C."/>
            <person name="Chizhikov V.E."/>
            <person name="Parsons J.M."/>
            <person name="Esposito J.J."/>
            <person name="Sosnovtsev S."/>
        </authorList>
    </citation>
    <scope>NUCLEOTIDE SEQUENCE [LARGE SCALE GENOMIC DNA]</scope>
    <source>
        <strain evidence="11">Garcia-1966</strain>
    </source>
</reference>
<evidence type="ECO:0000313" key="3">
    <source>
        <dbReference type="EMBL" id="ABF22935.1"/>
    </source>
</evidence>
<dbReference type="EMBL" id="DQ441416">
    <property type="protein sequence ID" value="ABF22935.1"/>
    <property type="molecule type" value="Genomic_DNA"/>
</dbReference>
<dbReference type="Proteomes" id="UP000127036">
    <property type="component" value="Segment"/>
</dbReference>
<evidence type="ECO:0000313" key="10">
    <source>
        <dbReference type="EMBL" id="CAA50952.1"/>
    </source>
</evidence>
<sequence length="65" mass="7513">MWSVYDRFNIVNGKECCYIHLHSSNQNLMPSTVKTNLYMRSMTSCIQMDLITALDYLSELKESSG</sequence>
<reference evidence="2" key="4">
    <citation type="journal article" date="1996" name="Virology">
        <title>Terminal region sequence variations in variola virus DNA.</title>
        <authorList>
            <person name="Massung R.F."/>
            <person name="Loparev V.N."/>
            <person name="Knight J.C."/>
            <person name="Totmenin A.V."/>
            <person name="Chizhikov V.E."/>
            <person name="Parsons J.M."/>
            <person name="Safronov P.F."/>
            <person name="Gutorov V.V."/>
            <person name="Shchelkunov S.N."/>
            <person name="Esposito J.J."/>
        </authorList>
    </citation>
    <scope>NUCLEOTIDE SEQUENCE</scope>
    <source>
        <strain evidence="2">Garcia-1966</strain>
    </source>
</reference>
<dbReference type="Proteomes" id="UP000001814">
    <property type="component" value="Segment"/>
</dbReference>
<accession>Q0NLN0</accession>
<dbReference type="EMBL" id="X72086">
    <property type="protein sequence ID" value="CAA50952.1"/>
    <property type="molecule type" value="Genomic_DNA"/>
</dbReference>
<reference evidence="9" key="7">
    <citation type="journal article" date="2008" name="Mol. Biol.">
        <title>Comparative Analysis of Variable Regions in the Variola Virus Genome.</title>
        <authorList>
            <person name="Babkin I.V."/>
            <person name="Nepomnyashchikh T.S."/>
            <person name="Maksiutov R.A."/>
            <person name="Gutorov V.V."/>
            <person name="Babkina I.N."/>
            <person name="Shchelkunov S.N."/>
        </authorList>
    </citation>
    <scope>NUCLEOTIDE SEQUENCE</scope>
    <source>
        <strain evidence="9">Brazil_131</strain>
    </source>
</reference>
<dbReference type="Proteomes" id="UP000098436">
    <property type="component" value="Segment"/>
</dbReference>
<dbReference type="EMBL" id="Y16780">
    <property type="protein sequence ID" value="CAB54772.1"/>
    <property type="molecule type" value="Genomic_DNA"/>
</dbReference>
<feature type="domain" description="Poxin-Schlafen/Schlafen-like N-terminal" evidence="1">
    <location>
        <begin position="3"/>
        <end position="65"/>
    </location>
</feature>
<dbReference type="Proteomes" id="UP000111493">
    <property type="component" value="Segment"/>
</dbReference>
<dbReference type="InterPro" id="IPR031450">
    <property type="entry name" value="Poxin-SLFN/SLFN_N"/>
</dbReference>
<evidence type="ECO:0000313" key="6">
    <source>
        <dbReference type="EMBL" id="ABF26555.1"/>
    </source>
</evidence>
<dbReference type="EMBL" id="DQ441434">
    <property type="protein sequence ID" value="ABF26555.1"/>
    <property type="molecule type" value="Genomic_DNA"/>
</dbReference>
<proteinExistence type="predicted"/>
<reference evidence="10" key="2">
    <citation type="journal article" date="1993" name="FEBS Lett.">
        <title>Genes of variola and vaccinia viruses necessary to overcome the host protective mechanisms.</title>
        <authorList>
            <person name="Shchelkunov S.N."/>
            <person name="Blinov V.M."/>
            <person name="Sandakhchiev L.S."/>
        </authorList>
    </citation>
    <scope>NUCLEOTIDE SEQUENCE [LARGE SCALE GENOMIC DNA]</scope>
    <source>
        <strain evidence="10">Garcia-1966</strain>
    </source>
</reference>
<accession>Q0N5I0</accession>
<dbReference type="Proteomes" id="UP000133301">
    <property type="component" value="Segment"/>
</dbReference>
<evidence type="ECO:0000313" key="9">
    <source>
        <dbReference type="EMBL" id="ABU92028.1"/>
    </source>
</evidence>
<reference evidence="10" key="1">
    <citation type="journal article" date="1990" name="Virology">
        <title>The complete DNA sequence of vaccinia virus.</title>
        <authorList>
            <person name="Goebel S.J."/>
            <person name="Johnson G.P."/>
            <person name="Perkus M.E."/>
            <person name="Davis S.W."/>
            <person name="Winslow J.P."/>
            <person name="Paoletti E."/>
        </authorList>
    </citation>
    <scope>NUCLEOTIDE SEQUENCE [LARGE SCALE GENOMIC DNA]</scope>
    <source>
        <strain evidence="10">Garcia-1966</strain>
    </source>
</reference>
<organism evidence="10">
    <name type="scientific">Variola virus</name>
    <dbReference type="NCBI Taxonomy" id="10255"/>
    <lineage>
        <taxon>Viruses</taxon>
        <taxon>Varidnaviria</taxon>
        <taxon>Bamfordvirae</taxon>
        <taxon>Nucleocytoviricota</taxon>
        <taxon>Pokkesviricetes</taxon>
        <taxon>Chitovirales</taxon>
        <taxon>Poxviridae</taxon>
        <taxon>Chordopoxvirinae</taxon>
        <taxon>Orthopoxvirus</taxon>
        <taxon>Orthopoxvirus variola</taxon>
    </lineage>
</organism>
<dbReference type="EMBL" id="DQ441419">
    <property type="protein sequence ID" value="ABF23546.1"/>
    <property type="molecule type" value="Genomic_DNA"/>
</dbReference>
<organismHost>
    <name type="scientific">Homo sapiens</name>
    <name type="common">Human</name>
    <dbReference type="NCBI Taxonomy" id="9606"/>
</organismHost>
<evidence type="ECO:0000313" key="2">
    <source>
        <dbReference type="EMBL" id="AAA69381.1"/>
    </source>
</evidence>
<dbReference type="Proteomes" id="UP000160505">
    <property type="component" value="Segment"/>
</dbReference>
<evidence type="ECO:0000313" key="11">
    <source>
        <dbReference type="EMBL" id="CAB54772.1"/>
    </source>
</evidence>
<reference evidence="10" key="3">
    <citation type="submission" date="1993-11" db="EMBL/GenBank/DDBJ databases">
        <title>XhoI-G,O DNA fragments of variola minor virus strain Garcia-1996.</title>
        <authorList>
            <person name="Shchelkunov S.N."/>
            <person name="Totmenin A.V."/>
            <person name="Resenchuk S.M."/>
            <person name="Blinov V.M."/>
            <person name="Sandakhchiev L.S."/>
        </authorList>
    </citation>
    <scope>NUCLEOTIDE SEQUENCE</scope>
    <source>
        <strain evidence="10">Garcia-1966</strain>
    </source>
</reference>
<dbReference type="Proteomes" id="UP000112873">
    <property type="component" value="Segment"/>
</dbReference>
<dbReference type="EMBL" id="DQ441437">
    <property type="protein sequence ID" value="ABF27160.1"/>
    <property type="molecule type" value="Genomic_DNA"/>
</dbReference>
<evidence type="ECO:0000313" key="8">
    <source>
        <dbReference type="EMBL" id="ABF29162.1"/>
    </source>
</evidence>
<evidence type="ECO:0000313" key="4">
    <source>
        <dbReference type="EMBL" id="ABF23546.1"/>
    </source>
</evidence>
<accession>Q76PV2</accession>
<evidence type="ECO:0000313" key="5">
    <source>
        <dbReference type="EMBL" id="ABF24942.1"/>
    </source>
</evidence>
<dbReference type="EMBL" id="DQ441426">
    <property type="protein sequence ID" value="ABF24942.1"/>
    <property type="molecule type" value="Genomic_DNA"/>
</dbReference>
<reference evidence="12 13" key="6">
    <citation type="journal article" date="2006" name="Science">
        <title>Genome sequence diversity and clues to the evolution of variola (smallpox) virus.</title>
        <authorList>
            <person name="Esposito J.J."/>
            <person name="Sammons S.A."/>
            <person name="Frace A.M."/>
            <person name="Osborne J.D."/>
            <person name="Olsen-Rasmussen M."/>
            <person name="Zhang M."/>
            <person name="Govil D."/>
            <person name="Damon I.K."/>
            <person name="Kline R."/>
            <person name="Laker M."/>
            <person name="Li Y."/>
            <person name="Smith G.L."/>
            <person name="Meyer H."/>
            <person name="LeDuc J.W."/>
            <person name="Wohlhueter R.M."/>
        </authorList>
    </citation>
    <scope>NUCLEOTIDE SEQUENCE [LARGE SCALE GENOMIC DNA]</scope>
    <source>
        <strain evidence="3">Benin</strain>
        <strain evidence="4">Brazil 1966</strain>
        <strain evidence="5">Guinea 1969</strain>
        <strain evidence="6">Niger 1969</strain>
        <strain evidence="7">Sierra Leone 1969</strain>
        <strain evidence="8">United Kingdom 1952 Butler</strain>
        <strain evidence="12">Variola virus (isolate Human/Brazil/v66-39/1966)</strain>
    </source>
</reference>
<evidence type="ECO:0000313" key="12">
    <source>
        <dbReference type="Proteomes" id="UP000001814"/>
    </source>
</evidence>
<dbReference type="EMBL" id="U18339">
    <property type="protein sequence ID" value="AAA69381.1"/>
    <property type="molecule type" value="Genomic_DNA"/>
</dbReference>
<evidence type="ECO:0000259" key="1">
    <source>
        <dbReference type="Pfam" id="PF17057"/>
    </source>
</evidence>
<dbReference type="PIR" id="B72172">
    <property type="entry name" value="B72172"/>
</dbReference>